<evidence type="ECO:0000313" key="2">
    <source>
        <dbReference type="EMBL" id="MFC4727175.1"/>
    </source>
</evidence>
<evidence type="ECO:0000313" key="3">
    <source>
        <dbReference type="Proteomes" id="UP001595892"/>
    </source>
</evidence>
<dbReference type="InterPro" id="IPR025402">
    <property type="entry name" value="DMP19_C"/>
</dbReference>
<accession>A0ABV9NJN7</accession>
<organism evidence="2 3">
    <name type="scientific">Coralloluteibacterium thermophilum</name>
    <dbReference type="NCBI Taxonomy" id="2707049"/>
    <lineage>
        <taxon>Bacteria</taxon>
        <taxon>Pseudomonadati</taxon>
        <taxon>Pseudomonadota</taxon>
        <taxon>Gammaproteobacteria</taxon>
        <taxon>Lysobacterales</taxon>
        <taxon>Lysobacteraceae</taxon>
        <taxon>Coralloluteibacterium</taxon>
    </lineage>
</organism>
<proteinExistence type="predicted"/>
<comment type="caution">
    <text evidence="2">The sequence shown here is derived from an EMBL/GenBank/DDBJ whole genome shotgun (WGS) entry which is preliminary data.</text>
</comment>
<dbReference type="Proteomes" id="UP001595892">
    <property type="component" value="Unassembled WGS sequence"/>
</dbReference>
<dbReference type="Gene3D" id="1.20.1420.60">
    <property type="match status" value="1"/>
</dbReference>
<keyword evidence="3" id="KW-1185">Reference proteome</keyword>
<dbReference type="RefSeq" id="WP_377003191.1">
    <property type="nucleotide sequence ID" value="NZ_JBHSGG010000004.1"/>
</dbReference>
<dbReference type="Pfam" id="PF14300">
    <property type="entry name" value="DMP19"/>
    <property type="match status" value="1"/>
</dbReference>
<evidence type="ECO:0000259" key="1">
    <source>
        <dbReference type="Pfam" id="PF14300"/>
    </source>
</evidence>
<reference evidence="3" key="1">
    <citation type="journal article" date="2019" name="Int. J. Syst. Evol. Microbiol.">
        <title>The Global Catalogue of Microorganisms (GCM) 10K type strain sequencing project: providing services to taxonomists for standard genome sequencing and annotation.</title>
        <authorList>
            <consortium name="The Broad Institute Genomics Platform"/>
            <consortium name="The Broad Institute Genome Sequencing Center for Infectious Disease"/>
            <person name="Wu L."/>
            <person name="Ma J."/>
        </authorList>
    </citation>
    <scope>NUCLEOTIDE SEQUENCE [LARGE SCALE GENOMIC DNA]</scope>
    <source>
        <strain evidence="3">CGMCC 1.13574</strain>
    </source>
</reference>
<sequence length="152" mass="16158">MKPLIAITAAELDAEPSARVWALVQYLATHAAARRDPALRPFWLAYSYDAEVLNGGHLQYFHNHGTGCVAETLDALRAIGAHGHAAVLEECRAQAERSPVARVDSLGAYASLAAEGPFAAQDAAYHDEAPPVMQRLESHHAALLAAAVAVRG</sequence>
<gene>
    <name evidence="2" type="ORF">ACFO3Q_03195</name>
</gene>
<protein>
    <submittedName>
        <fullName evidence="2">DUF4375 domain-containing protein</fullName>
    </submittedName>
</protein>
<name>A0ABV9NJN7_9GAMM</name>
<feature type="domain" description="DNA mimic protein DMP19 C-terminal" evidence="1">
    <location>
        <begin position="37"/>
        <end position="130"/>
    </location>
</feature>
<dbReference type="EMBL" id="JBHSGG010000004">
    <property type="protein sequence ID" value="MFC4727175.1"/>
    <property type="molecule type" value="Genomic_DNA"/>
</dbReference>